<reference evidence="7" key="1">
    <citation type="submission" date="2015-02" db="EMBL/GenBank/DDBJ databases">
        <authorList>
            <person name="Gon?alves P."/>
        </authorList>
    </citation>
    <scope>NUCLEOTIDE SEQUENCE [LARGE SCALE GENOMIC DNA]</scope>
</reference>
<dbReference type="Proteomes" id="UP000243876">
    <property type="component" value="Unassembled WGS sequence"/>
</dbReference>
<dbReference type="InterPro" id="IPR044159">
    <property type="entry name" value="IQM"/>
</dbReference>
<feature type="compositionally biased region" description="Basic and acidic residues" evidence="5">
    <location>
        <begin position="11"/>
        <end position="46"/>
    </location>
</feature>
<proteinExistence type="predicted"/>
<feature type="compositionally biased region" description="Polar residues" evidence="5">
    <location>
        <begin position="1"/>
        <end position="10"/>
    </location>
</feature>
<feature type="compositionally biased region" description="Basic and acidic residues" evidence="5">
    <location>
        <begin position="58"/>
        <end position="75"/>
    </location>
</feature>
<feature type="compositionally biased region" description="Low complexity" evidence="5">
    <location>
        <begin position="349"/>
        <end position="358"/>
    </location>
</feature>
<feature type="compositionally biased region" description="Basic and acidic residues" evidence="5">
    <location>
        <begin position="523"/>
        <end position="540"/>
    </location>
</feature>
<keyword evidence="3" id="KW-0963">Cytoplasm</keyword>
<dbReference type="PANTHER" id="PTHR31250:SF27">
    <property type="entry name" value="IQ DOMAIN-CONTAINING PROTEIN IQM5"/>
    <property type="match status" value="1"/>
</dbReference>
<feature type="compositionally biased region" description="Basic and acidic residues" evidence="5">
    <location>
        <begin position="317"/>
        <end position="337"/>
    </location>
</feature>
<dbReference type="AlphaFoldDB" id="A0A0D6EI80"/>
<dbReference type="EMBL" id="CENE01000002">
    <property type="protein sequence ID" value="CEQ39280.1"/>
    <property type="molecule type" value="Genomic_DNA"/>
</dbReference>
<dbReference type="GO" id="GO:0005737">
    <property type="term" value="C:cytoplasm"/>
    <property type="evidence" value="ECO:0007669"/>
    <property type="project" value="UniProtKB-SubCell"/>
</dbReference>
<feature type="compositionally biased region" description="Basic and acidic residues" evidence="5">
    <location>
        <begin position="574"/>
        <end position="589"/>
    </location>
</feature>
<accession>A0A0D6EI80</accession>
<feature type="region of interest" description="Disordered" evidence="5">
    <location>
        <begin position="297"/>
        <end position="362"/>
    </location>
</feature>
<feature type="region of interest" description="Disordered" evidence="5">
    <location>
        <begin position="1"/>
        <end position="127"/>
    </location>
</feature>
<feature type="compositionally biased region" description="Basic and acidic residues" evidence="5">
    <location>
        <begin position="298"/>
        <end position="307"/>
    </location>
</feature>
<dbReference type="OrthoDB" id="7344096at2759"/>
<comment type="subcellular location">
    <subcellularLocation>
        <location evidence="2">Cytoplasm</location>
    </subcellularLocation>
    <subcellularLocation>
        <location evidence="1">Nucleus</location>
    </subcellularLocation>
</comment>
<gene>
    <name evidence="6" type="primary">SPOSA6832_00788</name>
</gene>
<keyword evidence="4" id="KW-0539">Nucleus</keyword>
<evidence type="ECO:0000313" key="6">
    <source>
        <dbReference type="EMBL" id="CEQ39280.1"/>
    </source>
</evidence>
<evidence type="ECO:0000313" key="7">
    <source>
        <dbReference type="Proteomes" id="UP000243876"/>
    </source>
</evidence>
<keyword evidence="7" id="KW-1185">Reference proteome</keyword>
<evidence type="ECO:0000256" key="5">
    <source>
        <dbReference type="SAM" id="MobiDB-lite"/>
    </source>
</evidence>
<feature type="compositionally biased region" description="Basic and acidic residues" evidence="5">
    <location>
        <begin position="547"/>
        <end position="564"/>
    </location>
</feature>
<evidence type="ECO:0000256" key="3">
    <source>
        <dbReference type="ARBA" id="ARBA00022490"/>
    </source>
</evidence>
<name>A0A0D6EI80_SPOSA</name>
<dbReference type="GO" id="GO:0005634">
    <property type="term" value="C:nucleus"/>
    <property type="evidence" value="ECO:0007669"/>
    <property type="project" value="UniProtKB-SubCell"/>
</dbReference>
<feature type="region of interest" description="Disordered" evidence="5">
    <location>
        <begin position="514"/>
        <end position="627"/>
    </location>
</feature>
<sequence length="627" mass="71541">MVDQGEPSTSTREDGYDYRTSSLEDDRRRAREVWDRAERRRSERQAKGRGKGAGQRPRGGEDDGTARGADHERAARRIQQRYRSHVGRRTADGRNLTCSQRWEDGMRQRKLSAAGREQNDGKNDAMSRWHRSGVYAEKISEGASAAAGQKQDGELTEEEEMQQLGREYALIPEWLGRKNAKEKERIRKERVETKQMDVRLIKWELQYWLEMVDKKHRYGSNLKYYHQKWNEEETSDNFFHWLDDGDGKDLDLEQCPRSRLEKERITYLTAEQRETYRVTVNSSGLLVWAKDGSLLDTSKFHDDRGPEHGGVVSISEEEYKKKKAGEKEKIRRAKENGGETPSSSDYEDNSSSSSSSDSEVADEIREGVKPYADKGGTAGQGKGVKQFKQRLQYYTSPRAVVDRLLRQTINKNTWLYVADLKNNLYVGIKKTGGFQHSSFLYGARAHEGKLTSLSPLSGHYRAGTMHFKAFVRSLEEGGVDMSSVSISKSVMTIRGIEKYGRFSKKKAALVSKIKTTLTQSEPPEEKDAERSAEEVQKIQNEEEDEGQDGHAREVQRGANEMREENGEEGPLPGEGKKVQEMTDEERLERGVALLQMALERGLSVRGREHEDDEHDEENARGREGEQA</sequence>
<evidence type="ECO:0000256" key="2">
    <source>
        <dbReference type="ARBA" id="ARBA00004496"/>
    </source>
</evidence>
<organism evidence="6 7">
    <name type="scientific">Sporidiobolus salmonicolor</name>
    <name type="common">Yeast-like fungus</name>
    <name type="synonym">Sporobolomyces salmonicolor</name>
    <dbReference type="NCBI Taxonomy" id="5005"/>
    <lineage>
        <taxon>Eukaryota</taxon>
        <taxon>Fungi</taxon>
        <taxon>Dikarya</taxon>
        <taxon>Basidiomycota</taxon>
        <taxon>Pucciniomycotina</taxon>
        <taxon>Microbotryomycetes</taxon>
        <taxon>Sporidiobolales</taxon>
        <taxon>Sporidiobolaceae</taxon>
        <taxon>Sporobolomyces</taxon>
    </lineage>
</organism>
<protein>
    <submittedName>
        <fullName evidence="6">SPOSA6832_00788-mRNA-1:cds</fullName>
    </submittedName>
</protein>
<dbReference type="PROSITE" id="PS50096">
    <property type="entry name" value="IQ"/>
    <property type="match status" value="1"/>
</dbReference>
<feature type="compositionally biased region" description="Basic and acidic residues" evidence="5">
    <location>
        <begin position="617"/>
        <end position="627"/>
    </location>
</feature>
<feature type="compositionally biased region" description="Basic and acidic residues" evidence="5">
    <location>
        <begin position="117"/>
        <end position="127"/>
    </location>
</feature>
<feature type="compositionally biased region" description="Basic residues" evidence="5">
    <location>
        <begin position="76"/>
        <end position="88"/>
    </location>
</feature>
<evidence type="ECO:0000256" key="1">
    <source>
        <dbReference type="ARBA" id="ARBA00004123"/>
    </source>
</evidence>
<evidence type="ECO:0000256" key="4">
    <source>
        <dbReference type="ARBA" id="ARBA00023242"/>
    </source>
</evidence>
<dbReference type="PANTHER" id="PTHR31250">
    <property type="entry name" value="IQ DOMAIN-CONTAINING PROTEIN IQM3"/>
    <property type="match status" value="1"/>
</dbReference>